<dbReference type="GO" id="GO:0005524">
    <property type="term" value="F:ATP binding"/>
    <property type="evidence" value="ECO:0007669"/>
    <property type="project" value="InterPro"/>
</dbReference>
<dbReference type="EC" id="6.3.4.19" evidence="2"/>
<reference evidence="2" key="2">
    <citation type="submission" date="2021-04" db="EMBL/GenBank/DDBJ databases">
        <authorList>
            <person name="Gilroy R."/>
        </authorList>
    </citation>
    <scope>NUCLEOTIDE SEQUENCE</scope>
    <source>
        <strain evidence="2">742</strain>
    </source>
</reference>
<comment type="caution">
    <text evidence="2">The sequence shown here is derived from an EMBL/GenBank/DDBJ whole genome shotgun (WGS) entry which is preliminary data.</text>
</comment>
<evidence type="ECO:0000259" key="1">
    <source>
        <dbReference type="SMART" id="SM00977"/>
    </source>
</evidence>
<dbReference type="SMART" id="SM00977">
    <property type="entry name" value="TilS_C"/>
    <property type="match status" value="1"/>
</dbReference>
<reference evidence="2" key="1">
    <citation type="journal article" date="2021" name="PeerJ">
        <title>Extensive microbial diversity within the chicken gut microbiome revealed by metagenomics and culture.</title>
        <authorList>
            <person name="Gilroy R."/>
            <person name="Ravi A."/>
            <person name="Getino M."/>
            <person name="Pursley I."/>
            <person name="Horton D.L."/>
            <person name="Alikhan N.F."/>
            <person name="Baker D."/>
            <person name="Gharbi K."/>
            <person name="Hall N."/>
            <person name="Watson M."/>
            <person name="Adriaenssens E.M."/>
            <person name="Foster-Nyarko E."/>
            <person name="Jarju S."/>
            <person name="Secka A."/>
            <person name="Antonio M."/>
            <person name="Oren A."/>
            <person name="Chaudhuri R.R."/>
            <person name="La Ragione R."/>
            <person name="Hildebrand F."/>
            <person name="Pallen M.J."/>
        </authorList>
    </citation>
    <scope>NUCLEOTIDE SEQUENCE</scope>
    <source>
        <strain evidence="2">742</strain>
    </source>
</reference>
<dbReference type="Proteomes" id="UP000824178">
    <property type="component" value="Unassembled WGS sequence"/>
</dbReference>
<feature type="domain" description="Lysidine-tRNA(Ile) synthetase C-terminal" evidence="1">
    <location>
        <begin position="126"/>
        <end position="197"/>
    </location>
</feature>
<dbReference type="SUPFAM" id="SSF56037">
    <property type="entry name" value="PheT/TilS domain"/>
    <property type="match status" value="1"/>
</dbReference>
<dbReference type="Pfam" id="PF11734">
    <property type="entry name" value="TilS_C"/>
    <property type="match status" value="1"/>
</dbReference>
<name>A0A9E2KIY0_9FIRM</name>
<dbReference type="GO" id="GO:0008033">
    <property type="term" value="P:tRNA processing"/>
    <property type="evidence" value="ECO:0007669"/>
    <property type="project" value="InterPro"/>
</dbReference>
<evidence type="ECO:0000313" key="3">
    <source>
        <dbReference type="Proteomes" id="UP000824178"/>
    </source>
</evidence>
<feature type="non-terminal residue" evidence="2">
    <location>
        <position position="1"/>
    </location>
</feature>
<dbReference type="GO" id="GO:0005737">
    <property type="term" value="C:cytoplasm"/>
    <property type="evidence" value="ECO:0007669"/>
    <property type="project" value="InterPro"/>
</dbReference>
<sequence length="208" mass="23076">LILEAAMHKLAALVRDPEEKYIRLLCALVRRGSGAVQLSGRVSARAGQGAFWLEETAPPAENRAPAPGAGLPFDPARREEYPLDGEYRLRARLFGPGFQEKTQVVHKKDLKNQADYARIAMLHPAAVVRSRKPGDFFRPAGRNLRKSLRKWMNEAAVPPQERDRLPLLADGSEILWVCGGGFAEGLAPDGDSRVILLLEAEKERKFES</sequence>
<dbReference type="GO" id="GO:0032267">
    <property type="term" value="F:tRNA(Ile)-lysidine synthase activity"/>
    <property type="evidence" value="ECO:0007669"/>
    <property type="project" value="UniProtKB-EC"/>
</dbReference>
<organism evidence="2 3">
    <name type="scientific">Candidatus Faecalibacterium intestinavium</name>
    <dbReference type="NCBI Taxonomy" id="2838580"/>
    <lineage>
        <taxon>Bacteria</taxon>
        <taxon>Bacillati</taxon>
        <taxon>Bacillota</taxon>
        <taxon>Clostridia</taxon>
        <taxon>Eubacteriales</taxon>
        <taxon>Oscillospiraceae</taxon>
        <taxon>Faecalibacterium</taxon>
    </lineage>
</organism>
<dbReference type="NCBIfam" id="TIGR02433">
    <property type="entry name" value="lysidine_TilS_C"/>
    <property type="match status" value="1"/>
</dbReference>
<keyword evidence="2" id="KW-0436">Ligase</keyword>
<dbReference type="AlphaFoldDB" id="A0A9E2KIY0"/>
<proteinExistence type="predicted"/>
<dbReference type="EMBL" id="JAHLFH010000017">
    <property type="protein sequence ID" value="MBU3818990.1"/>
    <property type="molecule type" value="Genomic_DNA"/>
</dbReference>
<protein>
    <submittedName>
        <fullName evidence="2">tRNA lysidine(34) synthetase TilS</fullName>
        <ecNumber evidence="2">6.3.4.19</ecNumber>
    </submittedName>
</protein>
<accession>A0A9E2KIY0</accession>
<dbReference type="InterPro" id="IPR012796">
    <property type="entry name" value="Lysidine-tRNA-synth_C"/>
</dbReference>
<evidence type="ECO:0000313" key="2">
    <source>
        <dbReference type="EMBL" id="MBU3818990.1"/>
    </source>
</evidence>
<gene>
    <name evidence="2" type="primary">tilS</name>
    <name evidence="2" type="ORF">H9864_01180</name>
</gene>